<dbReference type="Proteomes" id="UP001150678">
    <property type="component" value="Unassembled WGS sequence"/>
</dbReference>
<reference evidence="1" key="1">
    <citation type="submission" date="2022-07" db="EMBL/GenBank/DDBJ databases">
        <title>Multi-strain Analysis of Pseudomonas putida Reveals Metabolic and Genetic Diversity.</title>
        <authorList>
            <person name="Monk J.M."/>
        </authorList>
    </citation>
    <scope>NUCLEOTIDE SEQUENCE</scope>
    <source>
        <strain evidence="1">17514</strain>
    </source>
</reference>
<dbReference type="RefSeq" id="WP_274078519.1">
    <property type="nucleotide sequence ID" value="NZ_JANIAN010000004.1"/>
</dbReference>
<evidence type="ECO:0000313" key="2">
    <source>
        <dbReference type="Proteomes" id="UP001150678"/>
    </source>
</evidence>
<accession>A0A9X4HQV5</accession>
<evidence type="ECO:0000313" key="1">
    <source>
        <dbReference type="EMBL" id="MDD2105710.1"/>
    </source>
</evidence>
<dbReference type="AlphaFoldDB" id="A0A9X4HQV5"/>
<dbReference type="EMBL" id="JANIAN010000004">
    <property type="protein sequence ID" value="MDD2105710.1"/>
    <property type="molecule type" value="Genomic_DNA"/>
</dbReference>
<gene>
    <name evidence="1" type="ORF">NP533_05760</name>
</gene>
<proteinExistence type="predicted"/>
<comment type="caution">
    <text evidence="1">The sequence shown here is derived from an EMBL/GenBank/DDBJ whole genome shotgun (WGS) entry which is preliminary data.</text>
</comment>
<protein>
    <submittedName>
        <fullName evidence="1">Uncharacterized protein</fullName>
    </submittedName>
</protein>
<sequence length="76" mass="8826">MSLTPEQDDRDTQSMESIMSCIDMQVRRDIDLMRARHYWEKTLEGTPKAVLVEALSLALATGRYQMKPRCNCCRQC</sequence>
<organism evidence="1 2">
    <name type="scientific">Pseudomonas asiatica</name>
    <dbReference type="NCBI Taxonomy" id="2219225"/>
    <lineage>
        <taxon>Bacteria</taxon>
        <taxon>Pseudomonadati</taxon>
        <taxon>Pseudomonadota</taxon>
        <taxon>Gammaproteobacteria</taxon>
        <taxon>Pseudomonadales</taxon>
        <taxon>Pseudomonadaceae</taxon>
        <taxon>Pseudomonas</taxon>
    </lineage>
</organism>
<name>A0A9X4HQV5_9PSED</name>